<dbReference type="HOGENOM" id="CLU_046066_1_0_1"/>
<dbReference type="Pfam" id="PF12697">
    <property type="entry name" value="Abhydrolase_6"/>
    <property type="match status" value="1"/>
</dbReference>
<name>A0A0D1ZI37_EXOME</name>
<dbReference type="InterPro" id="IPR052897">
    <property type="entry name" value="Sec-Metab_Biosynth_Hydrolase"/>
</dbReference>
<feature type="domain" description="AB hydrolase-1" evidence="1">
    <location>
        <begin position="12"/>
        <end position="257"/>
    </location>
</feature>
<evidence type="ECO:0000313" key="2">
    <source>
        <dbReference type="EMBL" id="KIV93514.1"/>
    </source>
</evidence>
<dbReference type="RefSeq" id="XP_016225088.1">
    <property type="nucleotide sequence ID" value="XM_016369300.1"/>
</dbReference>
<dbReference type="InterPro" id="IPR029058">
    <property type="entry name" value="AB_hydrolase_fold"/>
</dbReference>
<evidence type="ECO:0000313" key="3">
    <source>
        <dbReference type="Proteomes" id="UP000054302"/>
    </source>
</evidence>
<protein>
    <recommendedName>
        <fullName evidence="1">AB hydrolase-1 domain-containing protein</fullName>
    </recommendedName>
</protein>
<evidence type="ECO:0000259" key="1">
    <source>
        <dbReference type="Pfam" id="PF12697"/>
    </source>
</evidence>
<dbReference type="AlphaFoldDB" id="A0A0D1ZI37"/>
<gene>
    <name evidence="2" type="ORF">PV10_04725</name>
</gene>
<dbReference type="VEuPathDB" id="FungiDB:PV10_04725"/>
<dbReference type="PANTHER" id="PTHR37017:SF13">
    <property type="entry name" value="AB HYDROLASE-1 DOMAIN-CONTAINING PROTEIN"/>
    <property type="match status" value="1"/>
</dbReference>
<dbReference type="PANTHER" id="PTHR37017">
    <property type="entry name" value="AB HYDROLASE-1 DOMAIN-CONTAINING PROTEIN-RELATED"/>
    <property type="match status" value="1"/>
</dbReference>
<dbReference type="Gene3D" id="3.40.50.1820">
    <property type="entry name" value="alpha/beta hydrolase"/>
    <property type="match status" value="1"/>
</dbReference>
<dbReference type="SUPFAM" id="SSF53474">
    <property type="entry name" value="alpha/beta-Hydrolases"/>
    <property type="match status" value="1"/>
</dbReference>
<sequence length="268" mass="28770">MRLEEMVPISILLITGSFVTPDAYASIVDGVTGQEIEIRALHLPTVGVSPRQGRDGRPPTMYDDAAFIAQEVDRLADQGKHVILIAHSYGGVPTSQSIQGRSISDRQRKGQRGGIVRVGYMTALVPEIGHSALDVLAEVPPEGQTQMETDENGWMLHSDPAASAKICLSSLPLEESEPLIRELAKHSGVSFTNSLTYAGYRDVPVSYLLCTADLCVPPAAQRKGIDMIERVSGTKVKVTEVACDHGVNHTSPGEVVAWIMSVAAEAQS</sequence>
<proteinExistence type="predicted"/>
<accession>A0A0D1ZI37</accession>
<keyword evidence="3" id="KW-1185">Reference proteome</keyword>
<organism evidence="2 3">
    <name type="scientific">Exophiala mesophila</name>
    <name type="common">Black yeast-like fungus</name>
    <dbReference type="NCBI Taxonomy" id="212818"/>
    <lineage>
        <taxon>Eukaryota</taxon>
        <taxon>Fungi</taxon>
        <taxon>Dikarya</taxon>
        <taxon>Ascomycota</taxon>
        <taxon>Pezizomycotina</taxon>
        <taxon>Eurotiomycetes</taxon>
        <taxon>Chaetothyriomycetidae</taxon>
        <taxon>Chaetothyriales</taxon>
        <taxon>Herpotrichiellaceae</taxon>
        <taxon>Exophiala</taxon>
    </lineage>
</organism>
<dbReference type="InterPro" id="IPR000073">
    <property type="entry name" value="AB_hydrolase_1"/>
</dbReference>
<dbReference type="Proteomes" id="UP000054302">
    <property type="component" value="Unassembled WGS sequence"/>
</dbReference>
<reference evidence="2 3" key="1">
    <citation type="submission" date="2015-01" db="EMBL/GenBank/DDBJ databases">
        <title>The Genome Sequence of Exophiala mesophila CBS40295.</title>
        <authorList>
            <consortium name="The Broad Institute Genomics Platform"/>
            <person name="Cuomo C."/>
            <person name="de Hoog S."/>
            <person name="Gorbushina A."/>
            <person name="Stielow B."/>
            <person name="Teixiera M."/>
            <person name="Abouelleil A."/>
            <person name="Chapman S.B."/>
            <person name="Priest M."/>
            <person name="Young S.K."/>
            <person name="Wortman J."/>
            <person name="Nusbaum C."/>
            <person name="Birren B."/>
        </authorList>
    </citation>
    <scope>NUCLEOTIDE SEQUENCE [LARGE SCALE GENOMIC DNA]</scope>
    <source>
        <strain evidence="2 3">CBS 40295</strain>
    </source>
</reference>
<dbReference type="GeneID" id="27322570"/>
<dbReference type="EMBL" id="KN847522">
    <property type="protein sequence ID" value="KIV93514.1"/>
    <property type="molecule type" value="Genomic_DNA"/>
</dbReference>
<dbReference type="OrthoDB" id="1263307at2759"/>
<dbReference type="OMA" id="GIDMIER"/>
<dbReference type="STRING" id="212818.A0A0D1ZI37"/>